<accession>A0ABV8TJZ0</accession>
<proteinExistence type="predicted"/>
<evidence type="ECO:0000313" key="1">
    <source>
        <dbReference type="EMBL" id="MFC4330905.1"/>
    </source>
</evidence>
<dbReference type="RefSeq" id="WP_381741993.1">
    <property type="nucleotide sequence ID" value="NZ_JBHSDP010000024.1"/>
</dbReference>
<evidence type="ECO:0008006" key="3">
    <source>
        <dbReference type="Google" id="ProtNLM"/>
    </source>
</evidence>
<protein>
    <recommendedName>
        <fullName evidence="3">HEAT repeat domain-containing protein</fullName>
    </recommendedName>
</protein>
<gene>
    <name evidence="1" type="ORF">ACFPC0_24575</name>
</gene>
<name>A0ABV8TJZ0_9ACTN</name>
<comment type="caution">
    <text evidence="1">The sequence shown here is derived from an EMBL/GenBank/DDBJ whole genome shotgun (WGS) entry which is preliminary data.</text>
</comment>
<dbReference type="EMBL" id="JBHSDP010000024">
    <property type="protein sequence ID" value="MFC4330905.1"/>
    <property type="molecule type" value="Genomic_DNA"/>
</dbReference>
<keyword evidence="2" id="KW-1185">Reference proteome</keyword>
<sequence length="345" mass="37204">MSGLRYVQRVGLALADGDMEAVLDLAVAAYETTHGFPGMVWDEVLRQLAEQPAGTRARLLAVLPARVAPARGGLRSSLLYLSLTLSRGLPGETLVAERREELGRAADHWEAPAEAVCFAEAELDAGRPLSPAVVAAIRRRPQDVPPGLNGLAGRMTEPVLNVGEQWAETAMADILGLRPVWRDLLAHAATARAVRPTATWERTGRALLDDIGPGAFRARALGWLALAGRPRTLTARQDYRRAPVNELLDPFNADALRGLTWLLALTGPDEETVAALGALTHTVLRHVPGHGPRNPKVANSAVYALERIGGPEARAELRRLAERITQGTTPRRIAAALDRLESQPQ</sequence>
<evidence type="ECO:0000313" key="2">
    <source>
        <dbReference type="Proteomes" id="UP001595824"/>
    </source>
</evidence>
<organism evidence="1 2">
    <name type="scientific">Streptomyces andamanensis</name>
    <dbReference type="NCBI Taxonomy" id="1565035"/>
    <lineage>
        <taxon>Bacteria</taxon>
        <taxon>Bacillati</taxon>
        <taxon>Actinomycetota</taxon>
        <taxon>Actinomycetes</taxon>
        <taxon>Kitasatosporales</taxon>
        <taxon>Streptomycetaceae</taxon>
        <taxon>Streptomyces</taxon>
    </lineage>
</organism>
<reference evidence="2" key="1">
    <citation type="journal article" date="2019" name="Int. J. Syst. Evol. Microbiol.">
        <title>The Global Catalogue of Microorganisms (GCM) 10K type strain sequencing project: providing services to taxonomists for standard genome sequencing and annotation.</title>
        <authorList>
            <consortium name="The Broad Institute Genomics Platform"/>
            <consortium name="The Broad Institute Genome Sequencing Center for Infectious Disease"/>
            <person name="Wu L."/>
            <person name="Ma J."/>
        </authorList>
    </citation>
    <scope>NUCLEOTIDE SEQUENCE [LARGE SCALE GENOMIC DNA]</scope>
    <source>
        <strain evidence="2">PCU 347</strain>
    </source>
</reference>
<dbReference type="Proteomes" id="UP001595824">
    <property type="component" value="Unassembled WGS sequence"/>
</dbReference>